<dbReference type="InterPro" id="IPR018635">
    <property type="entry name" value="UPF0319"/>
</dbReference>
<evidence type="ECO:0000313" key="5">
    <source>
        <dbReference type="Proteomes" id="UP000199445"/>
    </source>
</evidence>
<protein>
    <recommendedName>
        <fullName evidence="3">UPF0319 protein SAMN05216429_102159</fullName>
    </recommendedName>
</protein>
<evidence type="ECO:0000256" key="2">
    <source>
        <dbReference type="ARBA" id="ARBA00022729"/>
    </source>
</evidence>
<dbReference type="HAMAP" id="MF_00789">
    <property type="entry name" value="UPF0319"/>
    <property type="match status" value="1"/>
</dbReference>
<evidence type="ECO:0000313" key="4">
    <source>
        <dbReference type="EMBL" id="SFJ38206.1"/>
    </source>
</evidence>
<dbReference type="PANTHER" id="PTHR38108:SF1">
    <property type="entry name" value="UPF0319 PROTEIN YCCT"/>
    <property type="match status" value="1"/>
</dbReference>
<dbReference type="Pfam" id="PF09829">
    <property type="entry name" value="DUF2057"/>
    <property type="match status" value="1"/>
</dbReference>
<name>A0A1I3QYN2_9GAMM</name>
<dbReference type="Proteomes" id="UP000199445">
    <property type="component" value="Unassembled WGS sequence"/>
</dbReference>
<proteinExistence type="inferred from homology"/>
<dbReference type="PANTHER" id="PTHR38108">
    <property type="entry name" value="UPF0319 PROTEIN YCCT"/>
    <property type="match status" value="1"/>
</dbReference>
<feature type="chain" id="PRO_5011802619" description="UPF0319 protein SAMN05216429_102159" evidence="3">
    <location>
        <begin position="22"/>
        <end position="217"/>
    </location>
</feature>
<sequence length="217" mass="23848" precursor="true">MKARFLPLCLSIGLFSSQALADVTLTLDSCLQAHALNGQEKELAAGESLTLANGTHQLVVDCTANLGRSEDDTFPETSDAFVLLFEARDAELTLSAPVINTETQMERFNRQGNFRLVSSDGAAVSYQTDVLKKEGFQVFRDYPEELEAFNRTDSPAALRPYAPGLPAAVSNGAGPATHAGDAGAPDQETVRQMLRYWYLQADRETRNEWKNWIESSQ</sequence>
<gene>
    <name evidence="4" type="ORF">SAMN05216429_102159</name>
</gene>
<evidence type="ECO:0000256" key="3">
    <source>
        <dbReference type="HAMAP-Rule" id="MF_00789"/>
    </source>
</evidence>
<keyword evidence="5" id="KW-1185">Reference proteome</keyword>
<dbReference type="EMBL" id="FOSC01000002">
    <property type="protein sequence ID" value="SFJ38206.1"/>
    <property type="molecule type" value="Genomic_DNA"/>
</dbReference>
<comment type="similarity">
    <text evidence="1 3">Belongs to the UPF0319 family.</text>
</comment>
<feature type="signal peptide" evidence="3">
    <location>
        <begin position="1"/>
        <end position="21"/>
    </location>
</feature>
<dbReference type="RefSeq" id="WP_244888367.1">
    <property type="nucleotide sequence ID" value="NZ_FOSC01000002.1"/>
</dbReference>
<keyword evidence="2 3" id="KW-0732">Signal</keyword>
<accession>A0A1I3QYN2</accession>
<dbReference type="AlphaFoldDB" id="A0A1I3QYN2"/>
<evidence type="ECO:0000256" key="1">
    <source>
        <dbReference type="ARBA" id="ARBA00008490"/>
    </source>
</evidence>
<reference evidence="4 5" key="1">
    <citation type="submission" date="2016-10" db="EMBL/GenBank/DDBJ databases">
        <authorList>
            <person name="de Groot N.N."/>
        </authorList>
    </citation>
    <scope>NUCLEOTIDE SEQUENCE [LARGE SCALE GENOMIC DNA]</scope>
    <source>
        <strain evidence="4 5">IBRC-M 10445</strain>
    </source>
</reference>
<organism evidence="4 5">
    <name type="scientific">Marinobacter persicus</name>
    <dbReference type="NCBI Taxonomy" id="930118"/>
    <lineage>
        <taxon>Bacteria</taxon>
        <taxon>Pseudomonadati</taxon>
        <taxon>Pseudomonadota</taxon>
        <taxon>Gammaproteobacteria</taxon>
        <taxon>Pseudomonadales</taxon>
        <taxon>Marinobacteraceae</taxon>
        <taxon>Marinobacter</taxon>
    </lineage>
</organism>